<dbReference type="Gene3D" id="1.25.40.10">
    <property type="entry name" value="Tetratricopeptide repeat domain"/>
    <property type="match status" value="1"/>
</dbReference>
<dbReference type="SUPFAM" id="SSF48452">
    <property type="entry name" value="TPR-like"/>
    <property type="match status" value="1"/>
</dbReference>
<protein>
    <recommendedName>
        <fullName evidence="3">Tetratricopeptide repeat protein</fullName>
    </recommendedName>
</protein>
<reference evidence="2" key="1">
    <citation type="submission" date="2024-06" db="EMBL/GenBank/DDBJ databases">
        <authorList>
            <person name="Atkinson C."/>
            <person name="McLean J."/>
            <person name="Gallagher L."/>
            <person name="Bor B."/>
            <person name="Mougous J."/>
        </authorList>
    </citation>
    <scope>NUCLEOTIDE SEQUENCE</scope>
    <source>
        <strain evidence="2">TM7-074</strain>
    </source>
</reference>
<dbReference type="InterPro" id="IPR011990">
    <property type="entry name" value="TPR-like_helical_dom_sf"/>
</dbReference>
<dbReference type="EMBL" id="CP158487">
    <property type="protein sequence ID" value="XDN89652.1"/>
    <property type="molecule type" value="Genomic_DNA"/>
</dbReference>
<accession>A0AB39JCF8</accession>
<organism evidence="2">
    <name type="scientific">Candidatus Nanosynbacter sp. TM7-074</name>
    <dbReference type="NCBI Taxonomy" id="3158573"/>
    <lineage>
        <taxon>Bacteria</taxon>
        <taxon>Candidatus Saccharimonadota</taxon>
        <taxon>Candidatus Saccharimonadia</taxon>
        <taxon>Candidatus Nanosynbacterales</taxon>
        <taxon>Candidatus Nanosynbacteraceae</taxon>
        <taxon>Candidatus Nanosynbacter</taxon>
    </lineage>
</organism>
<dbReference type="RefSeq" id="WP_369000228.1">
    <property type="nucleotide sequence ID" value="NZ_CP158487.1"/>
</dbReference>
<evidence type="ECO:0000313" key="2">
    <source>
        <dbReference type="EMBL" id="XDN89652.1"/>
    </source>
</evidence>
<sequence length="244" mass="27017">MEANEQRPINDFNDFPSVMEAVLKAIREKKFGQAAILASLAHNLAPNLSEQARAARDLSAAYRHQGDYDESEKWATEAVEQHEALAEEGENRSTLRELGASVATLGTLQLQRIATDPSYDNQENSQRAAENLSKGLRYIEESRKHATDKNRKIDQYDINFTARTGFAEALAGDTKRSLALGARAVRLAFWSESPKIDTSNPNLTTKERFKAKSRAFVRGVGAVAVAAVAPFNRKLAKSIVERLN</sequence>
<feature type="region of interest" description="Disordered" evidence="1">
    <location>
        <begin position="67"/>
        <end position="93"/>
    </location>
</feature>
<gene>
    <name evidence="2" type="ORF">TM074_03030</name>
</gene>
<proteinExistence type="predicted"/>
<name>A0AB39JCF8_9BACT</name>
<evidence type="ECO:0008006" key="3">
    <source>
        <dbReference type="Google" id="ProtNLM"/>
    </source>
</evidence>
<dbReference type="AlphaFoldDB" id="A0AB39JCF8"/>
<evidence type="ECO:0000256" key="1">
    <source>
        <dbReference type="SAM" id="MobiDB-lite"/>
    </source>
</evidence>